<evidence type="ECO:0000256" key="3">
    <source>
        <dbReference type="ARBA" id="ARBA00022722"/>
    </source>
</evidence>
<dbReference type="Pfam" id="PF11867">
    <property type="entry name" value="T1RH-like_C"/>
    <property type="match status" value="1"/>
</dbReference>
<dbReference type="EC" id="3.1.21.3" evidence="10"/>
<evidence type="ECO:0000256" key="6">
    <source>
        <dbReference type="ARBA" id="ARBA00022759"/>
    </source>
</evidence>
<dbReference type="InterPro" id="IPR004473">
    <property type="entry name" value="Restrct_endonuc_typeI_HsdR"/>
</dbReference>
<feature type="domain" description="Helicase ATP-binding" evidence="11">
    <location>
        <begin position="260"/>
        <end position="468"/>
    </location>
</feature>
<evidence type="ECO:0000313" key="13">
    <source>
        <dbReference type="Proteomes" id="UP000315400"/>
    </source>
</evidence>
<evidence type="ECO:0000256" key="8">
    <source>
        <dbReference type="ARBA" id="ARBA00022840"/>
    </source>
</evidence>
<evidence type="ECO:0000313" key="12">
    <source>
        <dbReference type="EMBL" id="TQE99241.1"/>
    </source>
</evidence>
<proteinExistence type="inferred from homology"/>
<dbReference type="InterPro" id="IPR021810">
    <property type="entry name" value="T1RH-like_C"/>
</dbReference>
<dbReference type="Pfam" id="PF22679">
    <property type="entry name" value="T1R_D3-like"/>
    <property type="match status" value="1"/>
</dbReference>
<dbReference type="InterPro" id="IPR040980">
    <property type="entry name" value="SWI2_SNF2"/>
</dbReference>
<dbReference type="CDD" id="cd18800">
    <property type="entry name" value="SF2_C_EcoR124I-like"/>
    <property type="match status" value="1"/>
</dbReference>
<dbReference type="InterPro" id="IPR055180">
    <property type="entry name" value="HsdR_RecA-like_helicase_dom_2"/>
</dbReference>
<sequence>MSEQQVEQAALGWFEALGFDIARGADISPGADAPLRNSHEQLVLEPRLRSAVSRINPDLPEEAVEQAVRTVTRPPEPTLAPNNRWFHRLLTDGVDVEYRTPDGDTRGDKARLVDFSDPSRNDRLVVQQFTVQCGDAARRPDLVMFLNGLPLVVIELKDPVNVQADLWTAYRQLQDYKARIPPLFTYNALLAISDGDRTRVGSLSAGTDRFAPWGSLEDARTPGEPTLEALIRGLFESGRWADYLRHGITFEEDERSGAIVKKVAAYHQFRAVIRARASIKRALKPPTGGGDGRGGVIWHTQGSGKSLTMLMLAGALIGDEQLANPTIVVVSDRNDLDGQLFATFAAGRALLRQNPEQAESREDLAARLNRASGGVVFTTIQKFEERGRAVSERTNIVVLADEAHRSQYGFLDGGARWMRDAIPNATFVGFTGTPLEGGDRSTPAVFGDYADIYDIRQAIDDGATVPIFYEMRLVKLVPDEQGVREAEDKLTQQAAAADKAGQRVNDYVRVQLEGLAGARARLKLVARQIVEHFEQRREVIEGKGMVVCMSRQICMDLYDEVVALRPEWHADEDYAGFVKVVMTGSASEGERVVQHARSKARREALARRYKDPDEELRLVIVCDMWLTGFDCPPMHTMYLDKPLAGHNLMQAIARVNRVFGDKPGGVVVDFLGIADQLRDAVQTYTQAGGEGSPVEDIQSEAVPLMERQFEALKDFFNGLDYSGFVGGNEADQIRAVTAGADYVFEQDDGKRRFMTMVAALSKAFSLAVPRPATEAIRDDLAYFQAVRAAIRKRLADDGPPPATDNRAAVRQVLSGAIASDGVIDLFQAAGLGGQNVGVLSEEFLGQLAGMPQKNLALETLRKLLNDQIRSRERVNIVQSRSFREALEEMLTRYTNRAITTAQVIDELIGLARSIRDAANRGEETGLSEDELAFYDALASNESAREVIADDTLRQIAHELADRIKAKASLDWTQRDTVRADMRRTVRRLLAKYGYPPDAQETATQLVIRQAELMAENAVA</sequence>
<dbReference type="GO" id="GO:0009307">
    <property type="term" value="P:DNA restriction-modification system"/>
    <property type="evidence" value="ECO:0007669"/>
    <property type="project" value="UniProtKB-KW"/>
</dbReference>
<dbReference type="SMART" id="SM00487">
    <property type="entry name" value="DEXDc"/>
    <property type="match status" value="1"/>
</dbReference>
<dbReference type="Gene3D" id="3.40.50.300">
    <property type="entry name" value="P-loop containing nucleotide triphosphate hydrolases"/>
    <property type="match status" value="2"/>
</dbReference>
<dbReference type="CDD" id="cd22332">
    <property type="entry name" value="HsdR_N"/>
    <property type="match status" value="1"/>
</dbReference>
<keyword evidence="3" id="KW-0540">Nuclease</keyword>
<dbReference type="CDD" id="cd18030">
    <property type="entry name" value="DEXHc_RE_I_HsdR"/>
    <property type="match status" value="1"/>
</dbReference>
<dbReference type="PANTHER" id="PTHR30195">
    <property type="entry name" value="TYPE I SITE-SPECIFIC DEOXYRIBONUCLEASE PROTEIN SUBUNIT M AND R"/>
    <property type="match status" value="1"/>
</dbReference>
<keyword evidence="9 10" id="KW-0238">DNA-binding</keyword>
<comment type="function">
    <text evidence="10">Subunit R is required for both nuclease and ATPase activities, but not for modification.</text>
</comment>
<evidence type="ECO:0000256" key="7">
    <source>
        <dbReference type="ARBA" id="ARBA00022801"/>
    </source>
</evidence>
<comment type="caution">
    <text evidence="12">The sequence shown here is derived from an EMBL/GenBank/DDBJ whole genome shotgun (WGS) entry which is preliminary data.</text>
</comment>
<keyword evidence="6 12" id="KW-0255">Endonuclease</keyword>
<dbReference type="Pfam" id="PF18766">
    <property type="entry name" value="SWI2_SNF2"/>
    <property type="match status" value="1"/>
</dbReference>
<evidence type="ECO:0000256" key="1">
    <source>
        <dbReference type="ARBA" id="ARBA00000851"/>
    </source>
</evidence>
<dbReference type="InterPro" id="IPR007409">
    <property type="entry name" value="Restrct_endonuc_type1_HsdR_N"/>
</dbReference>
<dbReference type="AlphaFoldDB" id="A0A540VR52"/>
<dbReference type="GO" id="GO:0009035">
    <property type="term" value="F:type I site-specific deoxyribonuclease activity"/>
    <property type="evidence" value="ECO:0007669"/>
    <property type="project" value="UniProtKB-EC"/>
</dbReference>
<dbReference type="GO" id="GO:0005524">
    <property type="term" value="F:ATP binding"/>
    <property type="evidence" value="ECO:0007669"/>
    <property type="project" value="UniProtKB-KW"/>
</dbReference>
<dbReference type="PANTHER" id="PTHR30195:SF15">
    <property type="entry name" value="TYPE I RESTRICTION ENZYME HINDI ENDONUCLEASE SUBUNIT"/>
    <property type="match status" value="1"/>
</dbReference>
<keyword evidence="4 10" id="KW-0547">Nucleotide-binding</keyword>
<reference evidence="12 13" key="1">
    <citation type="submission" date="2019-06" db="EMBL/GenBank/DDBJ databases">
        <title>Metagenome assembled Genome of Spiribacter salinus SL48-SHIP from the microbial mat of Salt Lake 48 (Novosibirsk region, Russia).</title>
        <authorList>
            <person name="Shipova A."/>
            <person name="Rozanov A.S."/>
            <person name="Bryanskaya A.V."/>
            <person name="Peltek S.E."/>
        </authorList>
    </citation>
    <scope>NUCLEOTIDE SEQUENCE [LARGE SCALE GENOMIC DNA]</scope>
    <source>
        <strain evidence="12">SL48-SHIP-2</strain>
    </source>
</reference>
<dbReference type="EMBL" id="VIFK01000080">
    <property type="protein sequence ID" value="TQE99241.1"/>
    <property type="molecule type" value="Genomic_DNA"/>
</dbReference>
<keyword evidence="7 10" id="KW-0378">Hydrolase</keyword>
<evidence type="ECO:0000256" key="2">
    <source>
        <dbReference type="ARBA" id="ARBA00008598"/>
    </source>
</evidence>
<gene>
    <name evidence="12" type="ORF">FKY71_09685</name>
</gene>
<dbReference type="SUPFAM" id="SSF52540">
    <property type="entry name" value="P-loop containing nucleoside triphosphate hydrolases"/>
    <property type="match status" value="1"/>
</dbReference>
<dbReference type="Proteomes" id="UP000315400">
    <property type="component" value="Unassembled WGS sequence"/>
</dbReference>
<protein>
    <recommendedName>
        <fullName evidence="10">Type I restriction enzyme endonuclease subunit</fullName>
        <shortName evidence="10">R protein</shortName>
        <ecNumber evidence="10">3.1.21.3</ecNumber>
    </recommendedName>
</protein>
<dbReference type="Pfam" id="PF04313">
    <property type="entry name" value="HSDR_N"/>
    <property type="match status" value="1"/>
</dbReference>
<dbReference type="Gene3D" id="3.90.1570.50">
    <property type="match status" value="1"/>
</dbReference>
<organism evidence="12 13">
    <name type="scientific">Spiribacter salinus</name>
    <dbReference type="NCBI Taxonomy" id="1335746"/>
    <lineage>
        <taxon>Bacteria</taxon>
        <taxon>Pseudomonadati</taxon>
        <taxon>Pseudomonadota</taxon>
        <taxon>Gammaproteobacteria</taxon>
        <taxon>Chromatiales</taxon>
        <taxon>Ectothiorhodospiraceae</taxon>
        <taxon>Spiribacter</taxon>
    </lineage>
</organism>
<evidence type="ECO:0000256" key="9">
    <source>
        <dbReference type="ARBA" id="ARBA00023125"/>
    </source>
</evidence>
<evidence type="ECO:0000256" key="5">
    <source>
        <dbReference type="ARBA" id="ARBA00022747"/>
    </source>
</evidence>
<comment type="subunit">
    <text evidence="10">The type I restriction/modification system is composed of three polypeptides R, M and S.</text>
</comment>
<name>A0A540VR52_9GAMM</name>
<dbReference type="InterPro" id="IPR027417">
    <property type="entry name" value="P-loop_NTPase"/>
</dbReference>
<comment type="similarity">
    <text evidence="2 10">Belongs to the HsdR family.</text>
</comment>
<dbReference type="InterPro" id="IPR014001">
    <property type="entry name" value="Helicase_ATP-bd"/>
</dbReference>
<dbReference type="NCBIfam" id="TIGR00348">
    <property type="entry name" value="hsdR"/>
    <property type="match status" value="1"/>
</dbReference>
<evidence type="ECO:0000259" key="11">
    <source>
        <dbReference type="SMART" id="SM00487"/>
    </source>
</evidence>
<dbReference type="InterPro" id="IPR051268">
    <property type="entry name" value="Type-I_R_enzyme_R_subunit"/>
</dbReference>
<keyword evidence="5 10" id="KW-0680">Restriction system</keyword>
<keyword evidence="8 10" id="KW-0067">ATP-binding</keyword>
<accession>A0A540VR52</accession>
<comment type="catalytic activity">
    <reaction evidence="1 10">
        <text>Endonucleolytic cleavage of DNA to give random double-stranded fragments with terminal 5'-phosphates, ATP is simultaneously hydrolyzed.</text>
        <dbReference type="EC" id="3.1.21.3"/>
    </reaction>
</comment>
<dbReference type="GO" id="GO:0003677">
    <property type="term" value="F:DNA binding"/>
    <property type="evidence" value="ECO:0007669"/>
    <property type="project" value="UniProtKB-KW"/>
</dbReference>
<evidence type="ECO:0000256" key="4">
    <source>
        <dbReference type="ARBA" id="ARBA00022741"/>
    </source>
</evidence>
<evidence type="ECO:0000256" key="10">
    <source>
        <dbReference type="RuleBase" id="RU364115"/>
    </source>
</evidence>